<dbReference type="Pfam" id="PF04365">
    <property type="entry name" value="BrnT_toxin"/>
    <property type="match status" value="1"/>
</dbReference>
<comment type="caution">
    <text evidence="1">The sequence shown here is derived from an EMBL/GenBank/DDBJ whole genome shotgun (WGS) entry which is preliminary data.</text>
</comment>
<protein>
    <recommendedName>
        <fullName evidence="2">BrnT family toxin</fullName>
    </recommendedName>
</protein>
<name>A0A0F9DN64_9ZZZZ</name>
<reference evidence="1" key="1">
    <citation type="journal article" date="2015" name="Nature">
        <title>Complex archaea that bridge the gap between prokaryotes and eukaryotes.</title>
        <authorList>
            <person name="Spang A."/>
            <person name="Saw J.H."/>
            <person name="Jorgensen S.L."/>
            <person name="Zaremba-Niedzwiedzka K."/>
            <person name="Martijn J."/>
            <person name="Lind A.E."/>
            <person name="van Eijk R."/>
            <person name="Schleper C."/>
            <person name="Guy L."/>
            <person name="Ettema T.J."/>
        </authorList>
    </citation>
    <scope>NUCLEOTIDE SEQUENCE</scope>
</reference>
<dbReference type="AlphaFoldDB" id="A0A0F9DN64"/>
<sequence length="91" mass="10699">MIIKEFEWDEGNIVHIEMRHGVTPDEAEEVFAVKPHYCKTREGKYIAFGPTQDGRYLAVVFEKKPKGLARVITGRDMEAKERKLWKKHKQK</sequence>
<organism evidence="1">
    <name type="scientific">marine sediment metagenome</name>
    <dbReference type="NCBI Taxonomy" id="412755"/>
    <lineage>
        <taxon>unclassified sequences</taxon>
        <taxon>metagenomes</taxon>
        <taxon>ecological metagenomes</taxon>
    </lineage>
</organism>
<dbReference type="InterPro" id="IPR038573">
    <property type="entry name" value="BrnT_sf"/>
</dbReference>
<evidence type="ECO:0008006" key="2">
    <source>
        <dbReference type="Google" id="ProtNLM"/>
    </source>
</evidence>
<gene>
    <name evidence="1" type="ORF">LCGC14_2177930</name>
</gene>
<proteinExistence type="predicted"/>
<dbReference type="Gene3D" id="3.10.450.530">
    <property type="entry name" value="Ribonuclease toxin, BrnT, of type II toxin-antitoxin system"/>
    <property type="match status" value="1"/>
</dbReference>
<accession>A0A0F9DN64</accession>
<evidence type="ECO:0000313" key="1">
    <source>
        <dbReference type="EMBL" id="KKL63159.1"/>
    </source>
</evidence>
<dbReference type="InterPro" id="IPR007460">
    <property type="entry name" value="BrnT_toxin"/>
</dbReference>
<dbReference type="EMBL" id="LAZR01028263">
    <property type="protein sequence ID" value="KKL63159.1"/>
    <property type="molecule type" value="Genomic_DNA"/>
</dbReference>